<name>A0ABX2JFW5_9SPHN</name>
<dbReference type="Gene3D" id="2.40.50.140">
    <property type="entry name" value="Nucleic acid-binding proteins"/>
    <property type="match status" value="2"/>
</dbReference>
<proteinExistence type="predicted"/>
<evidence type="ECO:0000313" key="3">
    <source>
        <dbReference type="Proteomes" id="UP000621447"/>
    </source>
</evidence>
<dbReference type="InterPro" id="IPR012340">
    <property type="entry name" value="NA-bd_OB-fold"/>
</dbReference>
<accession>A0ABX2JFW5</accession>
<dbReference type="SUPFAM" id="SSF50249">
    <property type="entry name" value="Nucleic acid-binding proteins"/>
    <property type="match status" value="2"/>
</dbReference>
<sequence>MPEGTPLADGRDEHARVLGDAGEALTVSGTLKWFDATRGFGFLVADDERIGDVLIHFSVLQQHGRRTLPEGTRMDVSAIQRARGYQATAVHEIDVAAAASVVRDRDRDRIDPEHAVDDAGDWQGVVVKWFNRLKGYGFLVRDDAPGDIFVHMETLRRAGVAEVEPDQPLLARIVDGRKGPLAVAVAVPDGGEVVYPVEAGARDG</sequence>
<dbReference type="InterPro" id="IPR002059">
    <property type="entry name" value="CSP_DNA-bd"/>
</dbReference>
<dbReference type="Proteomes" id="UP000621447">
    <property type="component" value="Unassembled WGS sequence"/>
</dbReference>
<dbReference type="Pfam" id="PF00313">
    <property type="entry name" value="CSD"/>
    <property type="match status" value="2"/>
</dbReference>
<dbReference type="CDD" id="cd04458">
    <property type="entry name" value="CSP_CDS"/>
    <property type="match status" value="2"/>
</dbReference>
<reference evidence="2 3" key="1">
    <citation type="submission" date="2020-06" db="EMBL/GenBank/DDBJ databases">
        <title>Sphingomonas hominis sp. nov., a member of the Sphingomonas, isolated from the hair of a 22-year-old girl.</title>
        <authorList>
            <person name="Zhang D.-F."/>
            <person name="Cui X.-W."/>
        </authorList>
    </citation>
    <scope>NUCLEOTIDE SEQUENCE [LARGE SCALE GENOMIC DNA]</scope>
    <source>
        <strain evidence="2 3">HHU CXW</strain>
    </source>
</reference>
<dbReference type="InterPro" id="IPR050181">
    <property type="entry name" value="Cold_shock_domain"/>
</dbReference>
<gene>
    <name evidence="2" type="ORF">HRV97_08020</name>
</gene>
<dbReference type="PRINTS" id="PR00050">
    <property type="entry name" value="COLDSHOCK"/>
</dbReference>
<feature type="domain" description="CSD" evidence="1">
    <location>
        <begin position="122"/>
        <end position="187"/>
    </location>
</feature>
<dbReference type="SMART" id="SM00357">
    <property type="entry name" value="CSP"/>
    <property type="match status" value="2"/>
</dbReference>
<organism evidence="2 3">
    <name type="scientific">Sphingomonas hominis</name>
    <dbReference type="NCBI Taxonomy" id="2741495"/>
    <lineage>
        <taxon>Bacteria</taxon>
        <taxon>Pseudomonadati</taxon>
        <taxon>Pseudomonadota</taxon>
        <taxon>Alphaproteobacteria</taxon>
        <taxon>Sphingomonadales</taxon>
        <taxon>Sphingomonadaceae</taxon>
        <taxon>Sphingomonas</taxon>
    </lineage>
</organism>
<dbReference type="PROSITE" id="PS51857">
    <property type="entry name" value="CSD_2"/>
    <property type="match status" value="2"/>
</dbReference>
<keyword evidence="3" id="KW-1185">Reference proteome</keyword>
<feature type="domain" description="CSD" evidence="1">
    <location>
        <begin position="26"/>
        <end position="92"/>
    </location>
</feature>
<evidence type="ECO:0000259" key="1">
    <source>
        <dbReference type="PROSITE" id="PS51857"/>
    </source>
</evidence>
<protein>
    <submittedName>
        <fullName evidence="2">CspA family cold shock protein</fullName>
    </submittedName>
</protein>
<dbReference type="PANTHER" id="PTHR11544">
    <property type="entry name" value="COLD SHOCK DOMAIN CONTAINING PROTEINS"/>
    <property type="match status" value="1"/>
</dbReference>
<comment type="caution">
    <text evidence="2">The sequence shown here is derived from an EMBL/GenBank/DDBJ whole genome shotgun (WGS) entry which is preliminary data.</text>
</comment>
<dbReference type="EMBL" id="JABULH010000002">
    <property type="protein sequence ID" value="NTS65108.1"/>
    <property type="molecule type" value="Genomic_DNA"/>
</dbReference>
<evidence type="ECO:0000313" key="2">
    <source>
        <dbReference type="EMBL" id="NTS65108.1"/>
    </source>
</evidence>
<dbReference type="InterPro" id="IPR011129">
    <property type="entry name" value="CSD"/>
</dbReference>